<dbReference type="PANTHER" id="PTHR32494">
    <property type="entry name" value="ALLANTOATE DEIMINASE-RELATED"/>
    <property type="match status" value="1"/>
</dbReference>
<dbReference type="STRING" id="105984.A0A427XEH9"/>
<dbReference type="RefSeq" id="XP_028472379.1">
    <property type="nucleotide sequence ID" value="XM_028619205.1"/>
</dbReference>
<name>A0A427XEH9_9TREE</name>
<dbReference type="PANTHER" id="PTHR32494:SF5">
    <property type="entry name" value="ALLANTOATE AMIDOHYDROLASE"/>
    <property type="match status" value="1"/>
</dbReference>
<dbReference type="GeneID" id="39588079"/>
<evidence type="ECO:0000259" key="3">
    <source>
        <dbReference type="Pfam" id="PF07687"/>
    </source>
</evidence>
<dbReference type="Gene3D" id="3.40.630.10">
    <property type="entry name" value="Zn peptidases"/>
    <property type="match status" value="1"/>
</dbReference>
<dbReference type="InterPro" id="IPR002933">
    <property type="entry name" value="Peptidase_M20"/>
</dbReference>
<dbReference type="Pfam" id="PF01546">
    <property type="entry name" value="Peptidase_M20"/>
    <property type="match status" value="1"/>
</dbReference>
<organism evidence="4 5">
    <name type="scientific">Apiotrichum porosum</name>
    <dbReference type="NCBI Taxonomy" id="105984"/>
    <lineage>
        <taxon>Eukaryota</taxon>
        <taxon>Fungi</taxon>
        <taxon>Dikarya</taxon>
        <taxon>Basidiomycota</taxon>
        <taxon>Agaricomycotina</taxon>
        <taxon>Tremellomycetes</taxon>
        <taxon>Trichosporonales</taxon>
        <taxon>Trichosporonaceae</taxon>
        <taxon>Apiotrichum</taxon>
    </lineage>
</organism>
<reference evidence="4 5" key="1">
    <citation type="submission" date="2018-11" db="EMBL/GenBank/DDBJ databases">
        <title>Genome sequence of Apiotrichum porosum DSM 27194.</title>
        <authorList>
            <person name="Aliyu H."/>
            <person name="Gorte O."/>
            <person name="Ochsenreither K."/>
        </authorList>
    </citation>
    <scope>NUCLEOTIDE SEQUENCE [LARGE SCALE GENOMIC DNA]</scope>
    <source>
        <strain evidence="4 5">DSM 27194</strain>
    </source>
</reference>
<comment type="similarity">
    <text evidence="1">Belongs to the peptidase M20A family.</text>
</comment>
<dbReference type="Proteomes" id="UP000279236">
    <property type="component" value="Unassembled WGS sequence"/>
</dbReference>
<proteinExistence type="inferred from homology"/>
<keyword evidence="5" id="KW-1185">Reference proteome</keyword>
<dbReference type="PIRSF" id="PIRSF001235">
    <property type="entry name" value="Amidase_carbamoylase"/>
    <property type="match status" value="1"/>
</dbReference>
<dbReference type="OrthoDB" id="4676at2759"/>
<feature type="domain" description="Peptidase M20 dimerisation" evidence="3">
    <location>
        <begin position="231"/>
        <end position="320"/>
    </location>
</feature>
<evidence type="ECO:0000313" key="4">
    <source>
        <dbReference type="EMBL" id="RSH77232.1"/>
    </source>
</evidence>
<gene>
    <name evidence="4" type="ORF">EHS24_003536</name>
</gene>
<dbReference type="InterPro" id="IPR036264">
    <property type="entry name" value="Bact_exopeptidase_dim_dom"/>
</dbReference>
<protein>
    <recommendedName>
        <fullName evidence="3">Peptidase M20 dimerisation domain-containing protein</fullName>
    </recommendedName>
</protein>
<dbReference type="SUPFAM" id="SSF55031">
    <property type="entry name" value="Bacterial exopeptidase dimerisation domain"/>
    <property type="match status" value="1"/>
</dbReference>
<dbReference type="AlphaFoldDB" id="A0A427XEH9"/>
<dbReference type="GO" id="GO:0016813">
    <property type="term" value="F:hydrolase activity, acting on carbon-nitrogen (but not peptide) bonds, in linear amidines"/>
    <property type="evidence" value="ECO:0007669"/>
    <property type="project" value="InterPro"/>
</dbReference>
<dbReference type="Pfam" id="PF07687">
    <property type="entry name" value="M20_dimer"/>
    <property type="match status" value="1"/>
</dbReference>
<dbReference type="Gene3D" id="3.30.70.360">
    <property type="match status" value="1"/>
</dbReference>
<dbReference type="CDD" id="cd03884">
    <property type="entry name" value="M20_bAS"/>
    <property type="match status" value="1"/>
</dbReference>
<dbReference type="SUPFAM" id="SSF53187">
    <property type="entry name" value="Zn-dependent exopeptidases"/>
    <property type="match status" value="1"/>
</dbReference>
<dbReference type="InterPro" id="IPR010158">
    <property type="entry name" value="Amidase_Cbmase"/>
</dbReference>
<evidence type="ECO:0000313" key="5">
    <source>
        <dbReference type="Proteomes" id="UP000279236"/>
    </source>
</evidence>
<evidence type="ECO:0000256" key="2">
    <source>
        <dbReference type="ARBA" id="ARBA00022801"/>
    </source>
</evidence>
<accession>A0A427XEH9</accession>
<evidence type="ECO:0000256" key="1">
    <source>
        <dbReference type="ARBA" id="ARBA00006247"/>
    </source>
</evidence>
<dbReference type="InterPro" id="IPR011650">
    <property type="entry name" value="Peptidase_M20_dimer"/>
</dbReference>
<dbReference type="NCBIfam" id="TIGR01879">
    <property type="entry name" value="hydantase"/>
    <property type="match status" value="1"/>
</dbReference>
<keyword evidence="2" id="KW-0378">Hydrolase</keyword>
<dbReference type="EMBL" id="RSCE01000017">
    <property type="protein sequence ID" value="RSH77232.1"/>
    <property type="molecule type" value="Genomic_DNA"/>
</dbReference>
<comment type="caution">
    <text evidence="4">The sequence shown here is derived from an EMBL/GenBank/DDBJ whole genome shotgun (WGS) entry which is preliminary data.</text>
</comment>
<sequence length="434" mass="47177">MTLGPGYTPRQLQIDAARLNNTLHETCKWGCAHRWGDRPTETGMCRLALSDDDRKVRDWFVGETTRLGCSVTVDTMGNLFAIRAGKQGGAPTAMGSHLDTQPTGGRYDGILGVMSAVEALRTIHCAGYETEYPIAVVNWTNEEGARFSKSLHGSDVWSGGYTLKDAHALEDVARPGVTAASELERIGYDGGTPCSHWNNPLAAHFEVHIEQGPVLEAHRERIGVVQGGQAYKWFKIRIQGRDSHAGTTPFDYRADPMQAAARFLLMTHDVARSHNGLATTGIFRLEPGSVNTIPNHVEFTLDIRHVDDAVLSAMEAEMRARGEGLLQTDSRHQCTMTWEFLQDNSATHFNADCKAAVKEAALASVSPAEVREMVSGAGHDSCATSRTVPTAMIFVPCAGGVSHNPSEYATPEDCALGAQVLLDAALLYDSRRTR</sequence>